<dbReference type="AlphaFoldDB" id="A0A4Z2JCT7"/>
<evidence type="ECO:0000313" key="2">
    <source>
        <dbReference type="Proteomes" id="UP000314294"/>
    </source>
</evidence>
<dbReference type="EMBL" id="SRLO01000010">
    <property type="protein sequence ID" value="TNN87593.1"/>
    <property type="molecule type" value="Genomic_DNA"/>
</dbReference>
<sequence>MSEGGKVQGLRAVGPETVVLSWCSGRERPGPAPETLSGTAFPVDLVLQPKNWDCGTWVVTEPLPDLSCPRPSLGSRRNCCDPCWSSDSAGTEKELYFHRVKHTKTDLLHKIGEEGICSVSTDPSGRGMLTRNTSRARVLFFFDPATPIRASTSALRSFKIPTQSTLHREDTPSCDRTKCGPLALSASNMSMLASPRPADLGPGLCRGVRFRDFRGTSVLSLYETELMRLKLESESSIQMLLLCSESRDVSSWQDIWLLSNKSCGGGEMFSTVRRFDGVI</sequence>
<organism evidence="1 2">
    <name type="scientific">Liparis tanakae</name>
    <name type="common">Tanaka's snailfish</name>
    <dbReference type="NCBI Taxonomy" id="230148"/>
    <lineage>
        <taxon>Eukaryota</taxon>
        <taxon>Metazoa</taxon>
        <taxon>Chordata</taxon>
        <taxon>Craniata</taxon>
        <taxon>Vertebrata</taxon>
        <taxon>Euteleostomi</taxon>
        <taxon>Actinopterygii</taxon>
        <taxon>Neopterygii</taxon>
        <taxon>Teleostei</taxon>
        <taxon>Neoteleostei</taxon>
        <taxon>Acanthomorphata</taxon>
        <taxon>Eupercaria</taxon>
        <taxon>Perciformes</taxon>
        <taxon>Cottioidei</taxon>
        <taxon>Cottales</taxon>
        <taxon>Liparidae</taxon>
        <taxon>Liparis</taxon>
    </lineage>
</organism>
<name>A0A4Z2JCT7_9TELE</name>
<comment type="caution">
    <text evidence="1">The sequence shown here is derived from an EMBL/GenBank/DDBJ whole genome shotgun (WGS) entry which is preliminary data.</text>
</comment>
<keyword evidence="2" id="KW-1185">Reference proteome</keyword>
<protein>
    <submittedName>
        <fullName evidence="1">Uncharacterized protein</fullName>
    </submittedName>
</protein>
<reference evidence="1 2" key="1">
    <citation type="submission" date="2019-03" db="EMBL/GenBank/DDBJ databases">
        <title>First draft genome of Liparis tanakae, snailfish: a comprehensive survey of snailfish specific genes.</title>
        <authorList>
            <person name="Kim W."/>
            <person name="Song I."/>
            <person name="Jeong J.-H."/>
            <person name="Kim D."/>
            <person name="Kim S."/>
            <person name="Ryu S."/>
            <person name="Song J.Y."/>
            <person name="Lee S.K."/>
        </authorList>
    </citation>
    <scope>NUCLEOTIDE SEQUENCE [LARGE SCALE GENOMIC DNA]</scope>
    <source>
        <tissue evidence="1">Muscle</tissue>
    </source>
</reference>
<gene>
    <name evidence="1" type="ORF">EYF80_002310</name>
</gene>
<evidence type="ECO:0000313" key="1">
    <source>
        <dbReference type="EMBL" id="TNN87593.1"/>
    </source>
</evidence>
<dbReference type="Proteomes" id="UP000314294">
    <property type="component" value="Unassembled WGS sequence"/>
</dbReference>
<proteinExistence type="predicted"/>
<accession>A0A4Z2JCT7</accession>